<feature type="region of interest" description="Disordered" evidence="6">
    <location>
        <begin position="587"/>
        <end position="628"/>
    </location>
</feature>
<keyword evidence="9" id="KW-0238">DNA-binding</keyword>
<feature type="domain" description="Type IV secretion system coupling protein TraD DNA-binding" evidence="8">
    <location>
        <begin position="171"/>
        <end position="553"/>
    </location>
</feature>
<evidence type="ECO:0000256" key="3">
    <source>
        <dbReference type="ARBA" id="ARBA00022692"/>
    </source>
</evidence>
<dbReference type="GO" id="GO:0003677">
    <property type="term" value="F:DNA binding"/>
    <property type="evidence" value="ECO:0007669"/>
    <property type="project" value="UniProtKB-KW"/>
</dbReference>
<dbReference type="CDD" id="cd01127">
    <property type="entry name" value="TrwB_TraG_TraD_VirD4"/>
    <property type="match status" value="1"/>
</dbReference>
<dbReference type="InterPro" id="IPR027417">
    <property type="entry name" value="P-loop_NTPase"/>
</dbReference>
<dbReference type="PANTHER" id="PTHR37937">
    <property type="entry name" value="CONJUGATIVE TRANSFER: DNA TRANSPORT"/>
    <property type="match status" value="1"/>
</dbReference>
<geneLocation type="plasmid" evidence="9 10">
    <name>unnamed2</name>
</geneLocation>
<dbReference type="InterPro" id="IPR051539">
    <property type="entry name" value="T4SS-coupling_protein"/>
</dbReference>
<organism evidence="9 10">
    <name type="scientific">Burkholderia glumae</name>
    <name type="common">Pseudomonas glumae</name>
    <dbReference type="NCBI Taxonomy" id="337"/>
    <lineage>
        <taxon>Bacteria</taxon>
        <taxon>Pseudomonadati</taxon>
        <taxon>Pseudomonadota</taxon>
        <taxon>Betaproteobacteria</taxon>
        <taxon>Burkholderiales</taxon>
        <taxon>Burkholderiaceae</taxon>
        <taxon>Burkholderia</taxon>
    </lineage>
</organism>
<proteinExistence type="predicted"/>
<dbReference type="Gene3D" id="3.40.50.300">
    <property type="entry name" value="P-loop containing nucleotide triphosphate hydrolases"/>
    <property type="match status" value="2"/>
</dbReference>
<accession>A0AAP9Y577</accession>
<evidence type="ECO:0000256" key="4">
    <source>
        <dbReference type="ARBA" id="ARBA00022989"/>
    </source>
</evidence>
<keyword evidence="9" id="KW-0614">Plasmid</keyword>
<name>A0AAP9Y577_BURGL</name>
<evidence type="ECO:0000256" key="1">
    <source>
        <dbReference type="ARBA" id="ARBA00004651"/>
    </source>
</evidence>
<dbReference type="AlphaFoldDB" id="A0AAP9Y577"/>
<dbReference type="Pfam" id="PF10412">
    <property type="entry name" value="TrwB_AAD_bind"/>
    <property type="match status" value="1"/>
</dbReference>
<dbReference type="Proteomes" id="UP000594892">
    <property type="component" value="Plasmid unnamed2"/>
</dbReference>
<feature type="transmembrane region" description="Helical" evidence="7">
    <location>
        <begin position="26"/>
        <end position="53"/>
    </location>
</feature>
<evidence type="ECO:0000259" key="8">
    <source>
        <dbReference type="Pfam" id="PF10412"/>
    </source>
</evidence>
<evidence type="ECO:0000313" key="9">
    <source>
        <dbReference type="EMBL" id="QPQ94783.1"/>
    </source>
</evidence>
<evidence type="ECO:0000313" key="10">
    <source>
        <dbReference type="Proteomes" id="UP000594892"/>
    </source>
</evidence>
<evidence type="ECO:0000256" key="5">
    <source>
        <dbReference type="ARBA" id="ARBA00023136"/>
    </source>
</evidence>
<keyword evidence="4 7" id="KW-1133">Transmembrane helix</keyword>
<keyword evidence="5 7" id="KW-0472">Membrane</keyword>
<evidence type="ECO:0000256" key="2">
    <source>
        <dbReference type="ARBA" id="ARBA00022475"/>
    </source>
</evidence>
<feature type="transmembrane region" description="Helical" evidence="7">
    <location>
        <begin position="115"/>
        <end position="135"/>
    </location>
</feature>
<dbReference type="RefSeq" id="WP_017432539.1">
    <property type="nucleotide sequence ID" value="NZ_CP033670.1"/>
</dbReference>
<keyword evidence="3 7" id="KW-0812">Transmembrane</keyword>
<dbReference type="GeneID" id="45693398"/>
<evidence type="ECO:0000256" key="7">
    <source>
        <dbReference type="SAM" id="Phobius"/>
    </source>
</evidence>
<keyword evidence="2" id="KW-1003">Cell membrane</keyword>
<dbReference type="EMBL" id="CP065603">
    <property type="protein sequence ID" value="QPQ94783.1"/>
    <property type="molecule type" value="Genomic_DNA"/>
</dbReference>
<dbReference type="SUPFAM" id="SSF52540">
    <property type="entry name" value="P-loop containing nucleoside triphosphate hydrolases"/>
    <property type="match status" value="1"/>
</dbReference>
<feature type="compositionally biased region" description="Low complexity" evidence="6">
    <location>
        <begin position="587"/>
        <end position="613"/>
    </location>
</feature>
<dbReference type="GO" id="GO:0005886">
    <property type="term" value="C:plasma membrane"/>
    <property type="evidence" value="ECO:0007669"/>
    <property type="project" value="UniProtKB-SubCell"/>
</dbReference>
<reference evidence="9 10" key="1">
    <citation type="submission" date="2020-12" db="EMBL/GenBank/DDBJ databases">
        <title>FDA dAtabase for Regulatory Grade micrObial Sequences (FDA-ARGOS): Supporting development and validation of Infectious Disease Dx tests.</title>
        <authorList>
            <person name="Minogue T."/>
            <person name="Wolcott M."/>
            <person name="Wasieloski L."/>
            <person name="Aguilar W."/>
            <person name="Moore D."/>
            <person name="Jaissle J."/>
            <person name="Tallon L."/>
            <person name="Sadzewicz L."/>
            <person name="Zhao X."/>
            <person name="Boylan J."/>
            <person name="Ott S."/>
            <person name="Bowen H."/>
            <person name="Vavikolanu K."/>
            <person name="Mehta A."/>
            <person name="Aluvathingal J."/>
            <person name="Nadendla S."/>
            <person name="Yan Y."/>
            <person name="Sichtig H."/>
        </authorList>
    </citation>
    <scope>NUCLEOTIDE SEQUENCE [LARGE SCALE GENOMIC DNA]</scope>
    <source>
        <strain evidence="9 10">FDAARGOS_949</strain>
        <plasmid evidence="9 10">unnamed2</plasmid>
    </source>
</reference>
<sequence length="688" mass="74881">MTNARAPSTSATFSRGIALWWQQAKLFASGVLFVLVGSLIAGILVAAGSLFLATSSEDRYLALKHLQADLLTVVPMANRTINFNFDSGGTSMQPAEALAFTQDAADSVNVEIYNAALYGTLAAIGCFVIATIFWMEYGRKRLTDHQVRGARLVKAKQLKSELVARNDASPYRIADVPMRKGAENLNTLIAGAQGTGKSRQFFELMRQVRARGKKAVVYDSSGEFTAAFYREGKDIILNPLDARSPNWNPWREIHGEIHYDNIAEALIPLPPKDPQPFFAIAARMVFKDSLRALGKSNKRTNADLYNAISRSNLDELHALLIREAAATYVDPVTERTGMSLKMTVQNQLDSFRFLHDEGDPFSIREWTQKEDDDSWLFITVNEEQKSALLPLISLWCDIAIQALLSLKPIHEERIWYFYDELPGLQKLEIMKVAVTGTRKFGGCFVLGLQDFLQLFEIYGDYLARTIISGCQTKLLLRVTDGDSAKALVNAIGQADLDEKEESFNLGIDERRDGMSVFAKRNLRDIVLSSEILHLPDMQGYLVTPSDYPIARVKYRYVPFPQVATPFVPRQDPGLWIPPSAVSSPPIAVPAPAASSSSATAPSQPAPAASTDPVASPPPSAGSAAPAASTSTAVGARTAPAAAAPANLIMLPSGDVVDADTGEVQGRASAQSRGTSSAPDDSTGNFDLF</sequence>
<feature type="region of interest" description="Disordered" evidence="6">
    <location>
        <begin position="656"/>
        <end position="688"/>
    </location>
</feature>
<evidence type="ECO:0000256" key="6">
    <source>
        <dbReference type="SAM" id="MobiDB-lite"/>
    </source>
</evidence>
<dbReference type="PANTHER" id="PTHR37937:SF1">
    <property type="entry name" value="CONJUGATIVE TRANSFER: DNA TRANSPORT"/>
    <property type="match status" value="1"/>
</dbReference>
<comment type="subcellular location">
    <subcellularLocation>
        <location evidence="1">Cell membrane</location>
        <topology evidence="1">Multi-pass membrane protein</topology>
    </subcellularLocation>
</comment>
<protein>
    <submittedName>
        <fullName evidence="9">Type IV secretion system DNA-binding domain-containing protein</fullName>
    </submittedName>
</protein>
<feature type="compositionally biased region" description="Polar residues" evidence="6">
    <location>
        <begin position="667"/>
        <end position="688"/>
    </location>
</feature>
<gene>
    <name evidence="9" type="ORF">I6H06_29685</name>
</gene>
<dbReference type="InterPro" id="IPR019476">
    <property type="entry name" value="T4SS_TraD_DNA-bd"/>
</dbReference>